<dbReference type="AlphaFoldDB" id="A0A2T8HFP8"/>
<proteinExistence type="predicted"/>
<dbReference type="EMBL" id="QDKG01000006">
    <property type="protein sequence ID" value="PVH24268.1"/>
    <property type="molecule type" value="Genomic_DNA"/>
</dbReference>
<accession>A0A2T8HFP8</accession>
<sequence length="205" mass="23648">MNQELLAKYLNNTCTADERKQVEQWLAPKEFSEETSIDHSICDLQHKNRMWQDIQSSIQVSRKRRPYALICSRYAAAAILLLLFTFQKNDTLFVGDAYRHALNVEKIEQTSHIDIPFKLQDIHRISNPGSRAIQIQTYSHAKQQTLEQNKTYLHIRLAQDPGVIGDQVLLLSKEQLQMLPDSPLVAHLASLIDMESLEAKNTFYL</sequence>
<dbReference type="OrthoDB" id="1345370at2"/>
<dbReference type="Proteomes" id="UP000245627">
    <property type="component" value="Unassembled WGS sequence"/>
</dbReference>
<evidence type="ECO:0000313" key="2">
    <source>
        <dbReference type="Proteomes" id="UP000245627"/>
    </source>
</evidence>
<dbReference type="RefSeq" id="WP_116776666.1">
    <property type="nucleotide sequence ID" value="NZ_QDKG01000006.1"/>
</dbReference>
<keyword evidence="2" id="KW-1185">Reference proteome</keyword>
<gene>
    <name evidence="1" type="ORF">DC487_14375</name>
</gene>
<name>A0A2T8HFP8_9SPHI</name>
<organism evidence="1 2">
    <name type="scientific">Sphingobacterium corticibacter</name>
    <dbReference type="NCBI Taxonomy" id="2171749"/>
    <lineage>
        <taxon>Bacteria</taxon>
        <taxon>Pseudomonadati</taxon>
        <taxon>Bacteroidota</taxon>
        <taxon>Sphingobacteriia</taxon>
        <taxon>Sphingobacteriales</taxon>
        <taxon>Sphingobacteriaceae</taxon>
        <taxon>Sphingobacterium</taxon>
    </lineage>
</organism>
<protein>
    <submittedName>
        <fullName evidence="1">Uncharacterized protein</fullName>
    </submittedName>
</protein>
<comment type="caution">
    <text evidence="1">The sequence shown here is derived from an EMBL/GenBank/DDBJ whole genome shotgun (WGS) entry which is preliminary data.</text>
</comment>
<evidence type="ECO:0000313" key="1">
    <source>
        <dbReference type="EMBL" id="PVH24268.1"/>
    </source>
</evidence>
<reference evidence="1 2" key="1">
    <citation type="submission" date="2018-04" db="EMBL/GenBank/DDBJ databases">
        <title>Sphingobacterium cortibacter sp. nov.</title>
        <authorList>
            <person name="Li Y."/>
        </authorList>
    </citation>
    <scope>NUCLEOTIDE SEQUENCE [LARGE SCALE GENOMIC DNA]</scope>
    <source>
        <strain evidence="1 2">2c-3</strain>
    </source>
</reference>